<dbReference type="Proteomes" id="UP001358614">
    <property type="component" value="Chromosome 1"/>
</dbReference>
<reference evidence="5 6" key="1">
    <citation type="submission" date="2024-01" db="EMBL/GenBank/DDBJ databases">
        <title>Comparative genomics of Cryptococcus and Kwoniella reveals pathogenesis evolution and contrasting modes of karyotype evolution via chromosome fusion or intercentromeric recombination.</title>
        <authorList>
            <person name="Coelho M.A."/>
            <person name="David-Palma M."/>
            <person name="Shea T."/>
            <person name="Bowers K."/>
            <person name="McGinley-Smith S."/>
            <person name="Mohammad A.W."/>
            <person name="Gnirke A."/>
            <person name="Yurkov A.M."/>
            <person name="Nowrousian M."/>
            <person name="Sun S."/>
            <person name="Cuomo C.A."/>
            <person name="Heitman J."/>
        </authorList>
    </citation>
    <scope>NUCLEOTIDE SEQUENCE [LARGE SCALE GENOMIC DNA]</scope>
    <source>
        <strain evidence="5 6">PYCC6329</strain>
    </source>
</reference>
<dbReference type="GO" id="GO:0031267">
    <property type="term" value="F:small GTPase binding"/>
    <property type="evidence" value="ECO:0007669"/>
    <property type="project" value="InterPro"/>
</dbReference>
<gene>
    <name evidence="5" type="ORF">V865_002662</name>
</gene>
<evidence type="ECO:0000313" key="6">
    <source>
        <dbReference type="Proteomes" id="UP001358614"/>
    </source>
</evidence>
<feature type="region of interest" description="Disordered" evidence="3">
    <location>
        <begin position="43"/>
        <end position="67"/>
    </location>
</feature>
<dbReference type="InterPro" id="IPR011989">
    <property type="entry name" value="ARM-like"/>
</dbReference>
<dbReference type="PANTHER" id="PTHR15952:SF11">
    <property type="entry name" value="EXPORTIN-T"/>
    <property type="match status" value="1"/>
</dbReference>
<sequence length="669" mass="74538">MMTLGLPLLLRFLSDRQYEVPIAVAPFASDLLKVYKRIYKPPAMPPPAKAGQPQPPTPSPPPPLTPQRREFLASMLDILIRQLAWPEDAEWEAPGNEEDSDDEMALFRTFRIHCRAYIESIAQIEKGLHTEVVARIVVATLDAFQAGGPSAVPWQQAELALHLIYTFGELSKSDGRSTPTSDIAEAEVDYGTARENFDYDQYPLSPLGELLKRCMASGISTYPHPSVTLQYFEISVRYVEFWRYKPEAIQPMFEAILDNRNSIVDAMVPPILDSIKLYLFEAAGHLIYLTKSEPGKQIPLLETIAGPLMSGMASGVERCRADSKDLQAVLQVHHHLMALGHFAKGFPMVSDSQVESLPYTPAFKQMTEALLQALDAVKTQRVVRDAARFAFAQFVNAIGSTVAELVPRFVSVVVTEYEPSELKNTFETMDMLLLPLLSRIFAILQQPITGTDEAQTHARLKDAYLTFFTALMNANLDGVFITERNKPEFENLLTTLLGLTQDCSDPSSQRFAFGFFARSVIAWGTSPEAAAQPSVFAESAMSALSKAVANGTATATNQHSVAKEDRAKQALPGYENFIYQRLVPACFEVPARKEFNIRSSTLTLFEMAALVRSTAQARGQEAINFLLNDLFPRLNCPPDIANQFVDRLRTQQAKDFRKTYTEFVKAMRG</sequence>
<keyword evidence="2" id="KW-0539">Nucleus</keyword>
<evidence type="ECO:0000256" key="2">
    <source>
        <dbReference type="RuleBase" id="RU366037"/>
    </source>
</evidence>
<dbReference type="Gene3D" id="1.25.10.10">
    <property type="entry name" value="Leucine-rich Repeat Variant"/>
    <property type="match status" value="2"/>
</dbReference>
<dbReference type="GeneID" id="91101466"/>
<dbReference type="Pfam" id="PF19282">
    <property type="entry name" value="Exportin-T"/>
    <property type="match status" value="2"/>
</dbReference>
<feature type="compositionally biased region" description="Pro residues" evidence="3">
    <location>
        <begin position="43"/>
        <end position="65"/>
    </location>
</feature>
<dbReference type="PANTHER" id="PTHR15952">
    <property type="entry name" value="EXPORTIN-T/LOS1"/>
    <property type="match status" value="1"/>
</dbReference>
<comment type="similarity">
    <text evidence="1 2">Belongs to the exportin family.</text>
</comment>
<keyword evidence="2" id="KW-0963">Cytoplasm</keyword>
<feature type="domain" description="Exportin-T C-terminal" evidence="4">
    <location>
        <begin position="276"/>
        <end position="667"/>
    </location>
</feature>
<dbReference type="EMBL" id="CP144089">
    <property type="protein sequence ID" value="WWD04592.1"/>
    <property type="molecule type" value="Genomic_DNA"/>
</dbReference>
<comment type="function">
    <text evidence="2">tRNA nucleus export receptor which facilitates tRNA translocation across the nuclear pore complex.</text>
</comment>
<protein>
    <recommendedName>
        <fullName evidence="2">Exportin-T</fullName>
    </recommendedName>
    <alternativeName>
        <fullName evidence="2">Exportin(tRNA)</fullName>
    </alternativeName>
    <alternativeName>
        <fullName evidence="2">tRNA exportin</fullName>
    </alternativeName>
</protein>
<proteinExistence type="inferred from homology"/>
<dbReference type="AlphaFoldDB" id="A0AAX4KDL3"/>
<feature type="domain" description="Exportin-T C-terminal" evidence="4">
    <location>
        <begin position="5"/>
        <end position="257"/>
    </location>
</feature>
<keyword evidence="2" id="KW-0813">Transport</keyword>
<dbReference type="KEGG" id="ker:91101466"/>
<dbReference type="SUPFAM" id="SSF48371">
    <property type="entry name" value="ARM repeat"/>
    <property type="match status" value="1"/>
</dbReference>
<evidence type="ECO:0000256" key="3">
    <source>
        <dbReference type="SAM" id="MobiDB-lite"/>
    </source>
</evidence>
<evidence type="ECO:0000313" key="5">
    <source>
        <dbReference type="EMBL" id="WWD04592.1"/>
    </source>
</evidence>
<evidence type="ECO:0000259" key="4">
    <source>
        <dbReference type="Pfam" id="PF19282"/>
    </source>
</evidence>
<dbReference type="GO" id="GO:0000049">
    <property type="term" value="F:tRNA binding"/>
    <property type="evidence" value="ECO:0007669"/>
    <property type="project" value="UniProtKB-UniRule"/>
</dbReference>
<dbReference type="InterPro" id="IPR045546">
    <property type="entry name" value="Exportin-T_C"/>
</dbReference>
<evidence type="ECO:0000256" key="1">
    <source>
        <dbReference type="ARBA" id="ARBA00009466"/>
    </source>
</evidence>
<dbReference type="RefSeq" id="XP_066082559.1">
    <property type="nucleotide sequence ID" value="XM_066226462.1"/>
</dbReference>
<dbReference type="GO" id="GO:0005737">
    <property type="term" value="C:cytoplasm"/>
    <property type="evidence" value="ECO:0007669"/>
    <property type="project" value="UniProtKB-SubCell"/>
</dbReference>
<organism evidence="5 6">
    <name type="scientific">Kwoniella europaea PYCC6329</name>
    <dbReference type="NCBI Taxonomy" id="1423913"/>
    <lineage>
        <taxon>Eukaryota</taxon>
        <taxon>Fungi</taxon>
        <taxon>Dikarya</taxon>
        <taxon>Basidiomycota</taxon>
        <taxon>Agaricomycotina</taxon>
        <taxon>Tremellomycetes</taxon>
        <taxon>Tremellales</taxon>
        <taxon>Cryptococcaceae</taxon>
        <taxon>Kwoniella</taxon>
    </lineage>
</organism>
<dbReference type="GO" id="GO:0071528">
    <property type="term" value="P:tRNA re-export from nucleus"/>
    <property type="evidence" value="ECO:0007669"/>
    <property type="project" value="UniProtKB-UniRule"/>
</dbReference>
<keyword evidence="2" id="KW-0820">tRNA-binding</keyword>
<name>A0AAX4KDL3_9TREE</name>
<keyword evidence="6" id="KW-1185">Reference proteome</keyword>
<accession>A0AAX4KDL3</accession>
<dbReference type="GO" id="GO:0005643">
    <property type="term" value="C:nuclear pore"/>
    <property type="evidence" value="ECO:0007669"/>
    <property type="project" value="TreeGrafter"/>
</dbReference>
<dbReference type="GO" id="GO:0016363">
    <property type="term" value="C:nuclear matrix"/>
    <property type="evidence" value="ECO:0007669"/>
    <property type="project" value="TreeGrafter"/>
</dbReference>
<keyword evidence="2" id="KW-0694">RNA-binding</keyword>
<comment type="subcellular location">
    <subcellularLocation>
        <location evidence="2">Nucleus</location>
    </subcellularLocation>
    <subcellularLocation>
        <location evidence="2">Cytoplasm</location>
    </subcellularLocation>
    <text evidence="2">Shuttles between the nucleus and the cytoplasm.</text>
</comment>
<dbReference type="InterPro" id="IPR040017">
    <property type="entry name" value="XPOT"/>
</dbReference>
<dbReference type="InterPro" id="IPR016024">
    <property type="entry name" value="ARM-type_fold"/>
</dbReference>